<comment type="caution">
    <text evidence="2">The sequence shown here is derived from an EMBL/GenBank/DDBJ whole genome shotgun (WGS) entry which is preliminary data.</text>
</comment>
<sequence length="108" mass="11233">MRGSIGAAALVLLAASLPGGAEARAARCETTDDGAYACDFRATDRAGSFRVTAPGKPAFILNVDEPGRGSAFANFGSRNVSLPGTYVRIAADPACWESDETHARICVR</sequence>
<keyword evidence="3" id="KW-1185">Reference proteome</keyword>
<evidence type="ECO:0000256" key="1">
    <source>
        <dbReference type="SAM" id="SignalP"/>
    </source>
</evidence>
<evidence type="ECO:0000313" key="3">
    <source>
        <dbReference type="Proteomes" id="UP001589789"/>
    </source>
</evidence>
<evidence type="ECO:0000313" key="2">
    <source>
        <dbReference type="EMBL" id="MFC0388308.1"/>
    </source>
</evidence>
<protein>
    <submittedName>
        <fullName evidence="2">Uncharacterized protein</fullName>
    </submittedName>
</protein>
<proteinExistence type="predicted"/>
<organism evidence="2 3">
    <name type="scientific">Muricoccus vinaceus</name>
    <dbReference type="NCBI Taxonomy" id="424704"/>
    <lineage>
        <taxon>Bacteria</taxon>
        <taxon>Pseudomonadati</taxon>
        <taxon>Pseudomonadota</taxon>
        <taxon>Alphaproteobacteria</taxon>
        <taxon>Acetobacterales</taxon>
        <taxon>Roseomonadaceae</taxon>
        <taxon>Muricoccus</taxon>
    </lineage>
</organism>
<gene>
    <name evidence="2" type="ORF">ACFFIC_22610</name>
</gene>
<dbReference type="EMBL" id="JBHLVZ010000083">
    <property type="protein sequence ID" value="MFC0388308.1"/>
    <property type="molecule type" value="Genomic_DNA"/>
</dbReference>
<feature type="chain" id="PRO_5045730085" evidence="1">
    <location>
        <begin position="24"/>
        <end position="108"/>
    </location>
</feature>
<accession>A0ABV6IXH7</accession>
<reference evidence="2 3" key="1">
    <citation type="submission" date="2024-09" db="EMBL/GenBank/DDBJ databases">
        <authorList>
            <person name="Sun Q."/>
            <person name="Mori K."/>
        </authorList>
    </citation>
    <scope>NUCLEOTIDE SEQUENCE [LARGE SCALE GENOMIC DNA]</scope>
    <source>
        <strain evidence="2 3">CCM 7468</strain>
    </source>
</reference>
<dbReference type="Proteomes" id="UP001589789">
    <property type="component" value="Unassembled WGS sequence"/>
</dbReference>
<feature type="signal peptide" evidence="1">
    <location>
        <begin position="1"/>
        <end position="23"/>
    </location>
</feature>
<name>A0ABV6IXH7_9PROT</name>
<keyword evidence="1" id="KW-0732">Signal</keyword>
<dbReference type="RefSeq" id="WP_377054586.1">
    <property type="nucleotide sequence ID" value="NZ_JBHLVZ010000083.1"/>
</dbReference>